<sequence length="124" mass="14204">MSIIDPTTLTYEQKVNNQDIMHLQANNEASNKQQEQGHIKYYSEISNKDRSIEEGNHLLLNLSLREILAKWSETFVNIINEITSGNKNDLRSIISIFVKGDRMIYVGLTLIMIAFSIYLIDITG</sequence>
<feature type="transmembrane region" description="Helical" evidence="1">
    <location>
        <begin position="103"/>
        <end position="120"/>
    </location>
</feature>
<organism evidence="2">
    <name type="scientific">viral metagenome</name>
    <dbReference type="NCBI Taxonomy" id="1070528"/>
    <lineage>
        <taxon>unclassified sequences</taxon>
        <taxon>metagenomes</taxon>
        <taxon>organismal metagenomes</taxon>
    </lineage>
</organism>
<dbReference type="AlphaFoldDB" id="A0A6C0J4F0"/>
<name>A0A6C0J4F0_9ZZZZ</name>
<protein>
    <submittedName>
        <fullName evidence="2">Uncharacterized protein</fullName>
    </submittedName>
</protein>
<evidence type="ECO:0000256" key="1">
    <source>
        <dbReference type="SAM" id="Phobius"/>
    </source>
</evidence>
<dbReference type="EMBL" id="MN740328">
    <property type="protein sequence ID" value="QHU00575.1"/>
    <property type="molecule type" value="Genomic_DNA"/>
</dbReference>
<accession>A0A6C0J4F0</accession>
<keyword evidence="1" id="KW-0812">Transmembrane</keyword>
<evidence type="ECO:0000313" key="2">
    <source>
        <dbReference type="EMBL" id="QHU00575.1"/>
    </source>
</evidence>
<keyword evidence="1" id="KW-1133">Transmembrane helix</keyword>
<keyword evidence="1" id="KW-0472">Membrane</keyword>
<proteinExistence type="predicted"/>
<reference evidence="2" key="1">
    <citation type="journal article" date="2020" name="Nature">
        <title>Giant virus diversity and host interactions through global metagenomics.</title>
        <authorList>
            <person name="Schulz F."/>
            <person name="Roux S."/>
            <person name="Paez-Espino D."/>
            <person name="Jungbluth S."/>
            <person name="Walsh D.A."/>
            <person name="Denef V.J."/>
            <person name="McMahon K.D."/>
            <person name="Konstantinidis K.T."/>
            <person name="Eloe-Fadrosh E.A."/>
            <person name="Kyrpides N.C."/>
            <person name="Woyke T."/>
        </authorList>
    </citation>
    <scope>NUCLEOTIDE SEQUENCE</scope>
    <source>
        <strain evidence="2">GVMAG-M-3300025860-20</strain>
    </source>
</reference>